<keyword evidence="9 10" id="KW-0460">Magnesium</keyword>
<protein>
    <recommendedName>
        <fullName evidence="4 10">Ribonuclease H</fullName>
        <shortName evidence="10">RNase H</shortName>
        <ecNumber evidence="4 10">3.1.26.4</ecNumber>
    </recommendedName>
</protein>
<evidence type="ECO:0000313" key="13">
    <source>
        <dbReference type="Proteomes" id="UP000178404"/>
    </source>
</evidence>
<dbReference type="GO" id="GO:0003676">
    <property type="term" value="F:nucleic acid binding"/>
    <property type="evidence" value="ECO:0007669"/>
    <property type="project" value="InterPro"/>
</dbReference>
<evidence type="ECO:0000256" key="4">
    <source>
        <dbReference type="ARBA" id="ARBA00012180"/>
    </source>
</evidence>
<dbReference type="GO" id="GO:0005737">
    <property type="term" value="C:cytoplasm"/>
    <property type="evidence" value="ECO:0007669"/>
    <property type="project" value="UniProtKB-SubCell"/>
</dbReference>
<feature type="binding site" evidence="10">
    <location>
        <position position="9"/>
    </location>
    <ligand>
        <name>Mg(2+)</name>
        <dbReference type="ChEBI" id="CHEBI:18420"/>
        <label>2</label>
    </ligand>
</feature>
<feature type="binding site" evidence="10">
    <location>
        <position position="133"/>
    </location>
    <ligand>
        <name>Mg(2+)</name>
        <dbReference type="ChEBI" id="CHEBI:18420"/>
        <label>2</label>
    </ligand>
</feature>
<comment type="subcellular location">
    <subcellularLocation>
        <location evidence="10">Cytoplasm</location>
    </subcellularLocation>
</comment>
<comment type="cofactor">
    <cofactor evidence="10">
        <name>Mg(2+)</name>
        <dbReference type="ChEBI" id="CHEBI:18420"/>
    </cofactor>
    <text evidence="10">Binds 1 Mg(2+) ion per subunit. May bind a second metal ion at a regulatory site, or after substrate binding.</text>
</comment>
<keyword evidence="7 10" id="KW-0255">Endonuclease</keyword>
<dbReference type="EMBL" id="MHWA01000004">
    <property type="protein sequence ID" value="OHB02364.1"/>
    <property type="molecule type" value="Genomic_DNA"/>
</dbReference>
<dbReference type="PANTHER" id="PTHR10642:SF26">
    <property type="entry name" value="RIBONUCLEASE H1"/>
    <property type="match status" value="1"/>
</dbReference>
<dbReference type="InterPro" id="IPR002156">
    <property type="entry name" value="RNaseH_domain"/>
</dbReference>
<comment type="function">
    <text evidence="10">Endonuclease that specifically degrades the RNA of RNA-DNA hybrids.</text>
</comment>
<reference evidence="12 13" key="1">
    <citation type="journal article" date="2016" name="Nat. Commun.">
        <title>Thousands of microbial genomes shed light on interconnected biogeochemical processes in an aquifer system.</title>
        <authorList>
            <person name="Anantharaman K."/>
            <person name="Brown C.T."/>
            <person name="Hug L.A."/>
            <person name="Sharon I."/>
            <person name="Castelle C.J."/>
            <person name="Probst A.J."/>
            <person name="Thomas B.C."/>
            <person name="Singh A."/>
            <person name="Wilkins M.J."/>
            <person name="Karaoz U."/>
            <person name="Brodie E.L."/>
            <person name="Williams K.H."/>
            <person name="Hubbard S.S."/>
            <person name="Banfield J.F."/>
        </authorList>
    </citation>
    <scope>NUCLEOTIDE SEQUENCE [LARGE SCALE GENOMIC DNA]</scope>
</reference>
<sequence length="161" mass="18581">MSFVEIYTDGSSKGNPGQGGWGAIIFDEEKVLEIGGNEENTTNNRMEMRAAIEALKILPEGAEAKLHTDSEYLMKGITIWILGWQKNNWRTKDKKEVLNKDLWQELWRETEKRKVEWKKVLGHSGHTLNERCDEIAQSLANGKQMKLFEGNLLDYKAFHQE</sequence>
<dbReference type="AlphaFoldDB" id="A0A1G2TYQ6"/>
<dbReference type="CDD" id="cd09278">
    <property type="entry name" value="RNase_HI_prokaryote_like"/>
    <property type="match status" value="1"/>
</dbReference>
<dbReference type="PROSITE" id="PS50879">
    <property type="entry name" value="RNASE_H_1"/>
    <property type="match status" value="1"/>
</dbReference>
<dbReference type="Proteomes" id="UP000178404">
    <property type="component" value="Unassembled WGS sequence"/>
</dbReference>
<evidence type="ECO:0000256" key="10">
    <source>
        <dbReference type="HAMAP-Rule" id="MF_00042"/>
    </source>
</evidence>
<accession>A0A1G2TYQ6</accession>
<dbReference type="GO" id="GO:0000287">
    <property type="term" value="F:magnesium ion binding"/>
    <property type="evidence" value="ECO:0007669"/>
    <property type="project" value="UniProtKB-UniRule"/>
</dbReference>
<gene>
    <name evidence="10" type="primary">rnhA</name>
    <name evidence="12" type="ORF">A3A90_01025</name>
</gene>
<feature type="domain" description="RNase H type-1" evidence="11">
    <location>
        <begin position="1"/>
        <end position="141"/>
    </location>
</feature>
<dbReference type="HAMAP" id="MF_00042">
    <property type="entry name" value="RNase_H"/>
    <property type="match status" value="1"/>
</dbReference>
<dbReference type="PANTHER" id="PTHR10642">
    <property type="entry name" value="RIBONUCLEASE H1"/>
    <property type="match status" value="1"/>
</dbReference>
<evidence type="ECO:0000256" key="3">
    <source>
        <dbReference type="ARBA" id="ARBA00011245"/>
    </source>
</evidence>
<feature type="binding site" evidence="10">
    <location>
        <position position="9"/>
    </location>
    <ligand>
        <name>Mg(2+)</name>
        <dbReference type="ChEBI" id="CHEBI:18420"/>
        <label>1</label>
    </ligand>
</feature>
<comment type="caution">
    <text evidence="12">The sequence shown here is derived from an EMBL/GenBank/DDBJ whole genome shotgun (WGS) entry which is preliminary data.</text>
</comment>
<evidence type="ECO:0000256" key="2">
    <source>
        <dbReference type="ARBA" id="ARBA00005300"/>
    </source>
</evidence>
<dbReference type="Pfam" id="PF00075">
    <property type="entry name" value="RNase_H"/>
    <property type="match status" value="1"/>
</dbReference>
<evidence type="ECO:0000256" key="1">
    <source>
        <dbReference type="ARBA" id="ARBA00000077"/>
    </source>
</evidence>
<dbReference type="Gene3D" id="3.30.420.10">
    <property type="entry name" value="Ribonuclease H-like superfamily/Ribonuclease H"/>
    <property type="match status" value="1"/>
</dbReference>
<evidence type="ECO:0000256" key="8">
    <source>
        <dbReference type="ARBA" id="ARBA00022801"/>
    </source>
</evidence>
<evidence type="ECO:0000256" key="6">
    <source>
        <dbReference type="ARBA" id="ARBA00022723"/>
    </source>
</evidence>
<dbReference type="InterPro" id="IPR050092">
    <property type="entry name" value="RNase_H"/>
</dbReference>
<dbReference type="InterPro" id="IPR012337">
    <property type="entry name" value="RNaseH-like_sf"/>
</dbReference>
<proteinExistence type="inferred from homology"/>
<name>A0A1G2TYQ6_9BACT</name>
<dbReference type="NCBIfam" id="NF001236">
    <property type="entry name" value="PRK00203.1"/>
    <property type="match status" value="1"/>
</dbReference>
<dbReference type="SUPFAM" id="SSF53098">
    <property type="entry name" value="Ribonuclease H-like"/>
    <property type="match status" value="1"/>
</dbReference>
<feature type="binding site" evidence="10">
    <location>
        <position position="47"/>
    </location>
    <ligand>
        <name>Mg(2+)</name>
        <dbReference type="ChEBI" id="CHEBI:18420"/>
        <label>1</label>
    </ligand>
</feature>
<keyword evidence="5 10" id="KW-0540">Nuclease</keyword>
<dbReference type="InterPro" id="IPR022892">
    <property type="entry name" value="RNaseHI"/>
</dbReference>
<evidence type="ECO:0000256" key="9">
    <source>
        <dbReference type="ARBA" id="ARBA00022842"/>
    </source>
</evidence>
<evidence type="ECO:0000313" key="12">
    <source>
        <dbReference type="EMBL" id="OHB02364.1"/>
    </source>
</evidence>
<comment type="subunit">
    <text evidence="3 10">Monomer.</text>
</comment>
<keyword evidence="8 10" id="KW-0378">Hydrolase</keyword>
<dbReference type="GO" id="GO:0004523">
    <property type="term" value="F:RNA-DNA hybrid ribonuclease activity"/>
    <property type="evidence" value="ECO:0007669"/>
    <property type="project" value="UniProtKB-UniRule"/>
</dbReference>
<keyword evidence="10" id="KW-0963">Cytoplasm</keyword>
<organism evidence="12 13">
    <name type="scientific">Candidatus Zambryskibacteria bacterium RIFCSPLOWO2_01_FULL_35_19</name>
    <dbReference type="NCBI Taxonomy" id="1802757"/>
    <lineage>
        <taxon>Bacteria</taxon>
        <taxon>Candidatus Zambryskiibacteriota</taxon>
    </lineage>
</organism>
<dbReference type="GO" id="GO:0043137">
    <property type="term" value="P:DNA replication, removal of RNA primer"/>
    <property type="evidence" value="ECO:0007669"/>
    <property type="project" value="TreeGrafter"/>
</dbReference>
<comment type="catalytic activity">
    <reaction evidence="1 10">
        <text>Endonucleolytic cleavage to 5'-phosphomonoester.</text>
        <dbReference type="EC" id="3.1.26.4"/>
    </reaction>
</comment>
<keyword evidence="6 10" id="KW-0479">Metal-binding</keyword>
<feature type="binding site" evidence="10">
    <location>
        <position position="69"/>
    </location>
    <ligand>
        <name>Mg(2+)</name>
        <dbReference type="ChEBI" id="CHEBI:18420"/>
        <label>1</label>
    </ligand>
</feature>
<evidence type="ECO:0000256" key="5">
    <source>
        <dbReference type="ARBA" id="ARBA00022722"/>
    </source>
</evidence>
<evidence type="ECO:0000256" key="7">
    <source>
        <dbReference type="ARBA" id="ARBA00022759"/>
    </source>
</evidence>
<comment type="similarity">
    <text evidence="2 10">Belongs to the RNase H family.</text>
</comment>
<dbReference type="InterPro" id="IPR036397">
    <property type="entry name" value="RNaseH_sf"/>
</dbReference>
<dbReference type="EC" id="3.1.26.4" evidence="4 10"/>
<evidence type="ECO:0000259" key="11">
    <source>
        <dbReference type="PROSITE" id="PS50879"/>
    </source>
</evidence>